<evidence type="ECO:0000256" key="1">
    <source>
        <dbReference type="PIRSR" id="PIRSR605301-1"/>
    </source>
</evidence>
<sequence length="297" mass="33634">MQNFINRSPIQPTMTTAAVEGSATTTSNTQLRRLYPGSHVEDTFQWPALALDDIESSFSVQEYLQQLLREDYTDIQRVIDLPEGIDAEIWQYEHLRQLCLQLNYLIPGLDSECTIDSCPEMKADGWLYLCAAHPVTKSCPAIDYIVHTLDGATMLLNNSKYFPSRRKIPPLRISIPEPSLKHLQAIARRLYRIFAHAYFHHREAFEFFENETYLHSRFLRLSKKYSLIPKSLLIIPHSSDDDEPASNSPTSPAILSRRSSTSTVQEIPGDTDTSTIGAEEAGDETQGSEKAEPVDDE</sequence>
<evidence type="ECO:0008006" key="5">
    <source>
        <dbReference type="Google" id="ProtNLM"/>
    </source>
</evidence>
<evidence type="ECO:0000256" key="2">
    <source>
        <dbReference type="SAM" id="MobiDB-lite"/>
    </source>
</evidence>
<comment type="caution">
    <text evidence="3">The sequence shown here is derived from an EMBL/GenBank/DDBJ whole genome shotgun (WGS) entry which is preliminary data.</text>
</comment>
<feature type="binding site" evidence="1">
    <location>
        <position position="118"/>
    </location>
    <ligand>
        <name>Zn(2+)</name>
        <dbReference type="ChEBI" id="CHEBI:29105"/>
    </ligand>
</feature>
<feature type="binding site" evidence="1">
    <location>
        <position position="196"/>
    </location>
    <ligand>
        <name>Zn(2+)</name>
        <dbReference type="ChEBI" id="CHEBI:29105"/>
    </ligand>
</feature>
<dbReference type="InterPro" id="IPR005301">
    <property type="entry name" value="MOB_kinase_act_fam"/>
</dbReference>
<feature type="binding site" evidence="1">
    <location>
        <position position="113"/>
    </location>
    <ligand>
        <name>Zn(2+)</name>
        <dbReference type="ChEBI" id="CHEBI:29105"/>
    </ligand>
</feature>
<feature type="compositionally biased region" description="Polar residues" evidence="2">
    <location>
        <begin position="245"/>
        <end position="276"/>
    </location>
</feature>
<dbReference type="EMBL" id="JAEPRA010000018">
    <property type="protein sequence ID" value="KAG2173531.1"/>
    <property type="molecule type" value="Genomic_DNA"/>
</dbReference>
<dbReference type="InterPro" id="IPR036703">
    <property type="entry name" value="MOB_kinase_act_sf"/>
</dbReference>
<proteinExistence type="predicted"/>
<dbReference type="AlphaFoldDB" id="A0A8H7PGH9"/>
<reference evidence="3" key="1">
    <citation type="submission" date="2020-12" db="EMBL/GenBank/DDBJ databases">
        <title>Metabolic potential, ecology and presence of endohyphal bacteria is reflected in genomic diversity of Mucoromycotina.</title>
        <authorList>
            <person name="Muszewska A."/>
            <person name="Okrasinska A."/>
            <person name="Steczkiewicz K."/>
            <person name="Drgas O."/>
            <person name="Orlowska M."/>
            <person name="Perlinska-Lenart U."/>
            <person name="Aleksandrzak-Piekarczyk T."/>
            <person name="Szatraj K."/>
            <person name="Zielenkiewicz U."/>
            <person name="Pilsyk S."/>
            <person name="Malc E."/>
            <person name="Mieczkowski P."/>
            <person name="Kruszewska J.S."/>
            <person name="Biernat P."/>
            <person name="Pawlowska J."/>
        </authorList>
    </citation>
    <scope>NUCLEOTIDE SEQUENCE</scope>
    <source>
        <strain evidence="3">WA0000051536</strain>
    </source>
</reference>
<name>A0A8H7PGH9_9FUNG</name>
<accession>A0A8H7PGH9</accession>
<feature type="binding site" evidence="1">
    <location>
        <position position="201"/>
    </location>
    <ligand>
        <name>Zn(2+)</name>
        <dbReference type="ChEBI" id="CHEBI:29105"/>
    </ligand>
</feature>
<dbReference type="Pfam" id="PF03637">
    <property type="entry name" value="Mob1_phocein"/>
    <property type="match status" value="1"/>
</dbReference>
<evidence type="ECO:0000313" key="3">
    <source>
        <dbReference type="EMBL" id="KAG2173531.1"/>
    </source>
</evidence>
<feature type="compositionally biased region" description="Basic and acidic residues" evidence="2">
    <location>
        <begin position="287"/>
        <end position="297"/>
    </location>
</feature>
<keyword evidence="1" id="KW-0862">Zinc</keyword>
<feature type="region of interest" description="Disordered" evidence="2">
    <location>
        <begin position="238"/>
        <end position="297"/>
    </location>
</feature>
<dbReference type="SMART" id="SM01388">
    <property type="entry name" value="Mob1_phocein"/>
    <property type="match status" value="1"/>
</dbReference>
<keyword evidence="4" id="KW-1185">Reference proteome</keyword>
<organism evidence="3 4">
    <name type="scientific">Umbelopsis vinacea</name>
    <dbReference type="NCBI Taxonomy" id="44442"/>
    <lineage>
        <taxon>Eukaryota</taxon>
        <taxon>Fungi</taxon>
        <taxon>Fungi incertae sedis</taxon>
        <taxon>Mucoromycota</taxon>
        <taxon>Mucoromycotina</taxon>
        <taxon>Umbelopsidomycetes</taxon>
        <taxon>Umbelopsidales</taxon>
        <taxon>Umbelopsidaceae</taxon>
        <taxon>Umbelopsis</taxon>
    </lineage>
</organism>
<dbReference type="PANTHER" id="PTHR22599">
    <property type="entry name" value="MPS ONE BINDER KINASE ACTIVATOR-LIKE MOB"/>
    <property type="match status" value="1"/>
</dbReference>
<keyword evidence="1" id="KW-0479">Metal-binding</keyword>
<gene>
    <name evidence="3" type="ORF">INT44_007122</name>
</gene>
<dbReference type="Gene3D" id="1.20.140.30">
    <property type="entry name" value="MOB kinase activator"/>
    <property type="match status" value="1"/>
</dbReference>
<dbReference type="SUPFAM" id="SSF101152">
    <property type="entry name" value="Mob1/phocein"/>
    <property type="match status" value="1"/>
</dbReference>
<protein>
    <recommendedName>
        <fullName evidence="5">Mob1/phocein</fullName>
    </recommendedName>
</protein>
<evidence type="ECO:0000313" key="4">
    <source>
        <dbReference type="Proteomes" id="UP000612746"/>
    </source>
</evidence>
<dbReference type="OrthoDB" id="10262609at2759"/>
<dbReference type="Proteomes" id="UP000612746">
    <property type="component" value="Unassembled WGS sequence"/>
</dbReference>